<accession>A0A822EX74</accession>
<evidence type="ECO:0000313" key="1">
    <source>
        <dbReference type="EMBL" id="CAF5108902.1"/>
    </source>
</evidence>
<feature type="non-terminal residue" evidence="1">
    <location>
        <position position="56"/>
    </location>
</feature>
<name>A0A822EX74_9BILA</name>
<evidence type="ECO:0000313" key="2">
    <source>
        <dbReference type="Proteomes" id="UP000663848"/>
    </source>
</evidence>
<dbReference type="AlphaFoldDB" id="A0A822EX74"/>
<dbReference type="Proteomes" id="UP000663848">
    <property type="component" value="Unassembled WGS sequence"/>
</dbReference>
<organism evidence="1 2">
    <name type="scientific">Rotaria socialis</name>
    <dbReference type="NCBI Taxonomy" id="392032"/>
    <lineage>
        <taxon>Eukaryota</taxon>
        <taxon>Metazoa</taxon>
        <taxon>Spiralia</taxon>
        <taxon>Gnathifera</taxon>
        <taxon>Rotifera</taxon>
        <taxon>Eurotatoria</taxon>
        <taxon>Bdelloidea</taxon>
        <taxon>Philodinida</taxon>
        <taxon>Philodinidae</taxon>
        <taxon>Rotaria</taxon>
    </lineage>
</organism>
<gene>
    <name evidence="1" type="ORF">QYT958_LOCUS45298</name>
</gene>
<feature type="non-terminal residue" evidence="1">
    <location>
        <position position="1"/>
    </location>
</feature>
<reference evidence="1" key="1">
    <citation type="submission" date="2021-02" db="EMBL/GenBank/DDBJ databases">
        <authorList>
            <person name="Nowell W R."/>
        </authorList>
    </citation>
    <scope>NUCLEOTIDE SEQUENCE</scope>
</reference>
<comment type="caution">
    <text evidence="1">The sequence shown here is derived from an EMBL/GenBank/DDBJ whole genome shotgun (WGS) entry which is preliminary data.</text>
</comment>
<protein>
    <submittedName>
        <fullName evidence="1">Uncharacterized protein</fullName>
    </submittedName>
</protein>
<sequence>NDRRELAYIEINECDELMDNCWHSLTIVHTAQRPSLFVAAFQTVSSCHLAIYIDGL</sequence>
<proteinExistence type="predicted"/>
<dbReference type="EMBL" id="CAJOBR010074541">
    <property type="protein sequence ID" value="CAF5108902.1"/>
    <property type="molecule type" value="Genomic_DNA"/>
</dbReference>